<protein>
    <submittedName>
        <fullName evidence="2">Glycosyl transferase group 1</fullName>
    </submittedName>
</protein>
<dbReference type="eggNOG" id="COG0438">
    <property type="taxonomic scope" value="Bacteria"/>
</dbReference>
<dbReference type="CAZy" id="GT4">
    <property type="family name" value="Glycosyltransferase Family 4"/>
</dbReference>
<dbReference type="Gene3D" id="3.40.50.2000">
    <property type="entry name" value="Glycogen Phosphorylase B"/>
    <property type="match status" value="2"/>
</dbReference>
<organism evidence="2 3">
    <name type="scientific">Chloroflexus aurantiacus (strain ATCC 29366 / DSM 635 / J-10-fl)</name>
    <dbReference type="NCBI Taxonomy" id="324602"/>
    <lineage>
        <taxon>Bacteria</taxon>
        <taxon>Bacillati</taxon>
        <taxon>Chloroflexota</taxon>
        <taxon>Chloroflexia</taxon>
        <taxon>Chloroflexales</taxon>
        <taxon>Chloroflexineae</taxon>
        <taxon>Chloroflexaceae</taxon>
        <taxon>Chloroflexus</taxon>
    </lineage>
</organism>
<dbReference type="InParanoid" id="A9WAU7"/>
<sequence>MKKQLIINIVTQMEAGGAQKAAVQVCEGLIQRGYTSEVWFLYKKRDTYVNRPHIRWLCDGRPKTVYDFILLCIKLYHWLRNAKPSGVITYTHYANVIGQTVAYLAGIPYRMATQRNPSWSYPVIARWLDRLLGTIGIYTSNIFVSHSVADSFQSYPNIYKNRSRVVLNGLSKPRTECTKLAARTKFGLPVDRIIVTNIGRLAAQKNQQLLIKAIGCIPNPNWYLVIAGDGELRCELEQMIHEYDCTDHVKLLGELSPEEIGDLLIASDIFALPSRFEAFGFATVEAMMMGLPVIASDLDVNHEIIGDAGIFLPTTDFQEWSDAIQSLANNEQERKRLGNLSLMNAKKYDLNQMIDEYIKHLFIK</sequence>
<dbReference type="CDD" id="cd03801">
    <property type="entry name" value="GT4_PimA-like"/>
    <property type="match status" value="1"/>
</dbReference>
<dbReference type="EnsemblBacteria" id="ABY34728">
    <property type="protein sequence ID" value="ABY34728"/>
    <property type="gene ID" value="Caur_1508"/>
</dbReference>
<evidence type="ECO:0000259" key="1">
    <source>
        <dbReference type="Pfam" id="PF00534"/>
    </source>
</evidence>
<dbReference type="STRING" id="324602.Caur_1508"/>
<accession>A9WAU7</accession>
<name>A9WAU7_CHLAA</name>
<feature type="domain" description="Glycosyl transferase family 1" evidence="1">
    <location>
        <begin position="182"/>
        <end position="339"/>
    </location>
</feature>
<dbReference type="PANTHER" id="PTHR12526">
    <property type="entry name" value="GLYCOSYLTRANSFERASE"/>
    <property type="match status" value="1"/>
</dbReference>
<dbReference type="FunCoup" id="A9WAU7">
    <property type="interactions" value="13"/>
</dbReference>
<evidence type="ECO:0000313" key="3">
    <source>
        <dbReference type="Proteomes" id="UP000002008"/>
    </source>
</evidence>
<dbReference type="AlphaFoldDB" id="A9WAU7"/>
<proteinExistence type="predicted"/>
<dbReference type="PATRIC" id="fig|324602.8.peg.1717"/>
<gene>
    <name evidence="2" type="ordered locus">Caur_1508</name>
</gene>
<dbReference type="Pfam" id="PF00534">
    <property type="entry name" value="Glycos_transf_1"/>
    <property type="match status" value="1"/>
</dbReference>
<dbReference type="KEGG" id="cau:Caur_1508"/>
<evidence type="ECO:0000313" key="2">
    <source>
        <dbReference type="EMBL" id="ABY34728.1"/>
    </source>
</evidence>
<dbReference type="EMBL" id="CP000909">
    <property type="protein sequence ID" value="ABY34728.1"/>
    <property type="molecule type" value="Genomic_DNA"/>
</dbReference>
<dbReference type="SUPFAM" id="SSF53756">
    <property type="entry name" value="UDP-Glycosyltransferase/glycogen phosphorylase"/>
    <property type="match status" value="1"/>
</dbReference>
<dbReference type="RefSeq" id="WP_012257382.1">
    <property type="nucleotide sequence ID" value="NC_010175.1"/>
</dbReference>
<dbReference type="HOGENOM" id="CLU_009583_2_5_0"/>
<reference evidence="3" key="1">
    <citation type="journal article" date="2011" name="BMC Genomics">
        <title>Complete genome sequence of the filamentous anoxygenic phototrophic bacterium Chloroflexus aurantiacus.</title>
        <authorList>
            <person name="Tang K.H."/>
            <person name="Barry K."/>
            <person name="Chertkov O."/>
            <person name="Dalin E."/>
            <person name="Han C.S."/>
            <person name="Hauser L.J."/>
            <person name="Honchak B.M."/>
            <person name="Karbach L.E."/>
            <person name="Land M.L."/>
            <person name="Lapidus A."/>
            <person name="Larimer F.W."/>
            <person name="Mikhailova N."/>
            <person name="Pitluck S."/>
            <person name="Pierson B.K."/>
            <person name="Blankenship R.E."/>
        </authorList>
    </citation>
    <scope>NUCLEOTIDE SEQUENCE [LARGE SCALE GENOMIC DNA]</scope>
    <source>
        <strain evidence="3">ATCC 29366 / DSM 635 / J-10-fl</strain>
    </source>
</reference>
<keyword evidence="3" id="KW-1185">Reference proteome</keyword>
<keyword evidence="2" id="KW-0808">Transferase</keyword>
<dbReference type="PANTHER" id="PTHR12526:SF630">
    <property type="entry name" value="GLYCOSYLTRANSFERASE"/>
    <property type="match status" value="1"/>
</dbReference>
<dbReference type="GO" id="GO:0016757">
    <property type="term" value="F:glycosyltransferase activity"/>
    <property type="evidence" value="ECO:0007669"/>
    <property type="project" value="InterPro"/>
</dbReference>
<dbReference type="InterPro" id="IPR001296">
    <property type="entry name" value="Glyco_trans_1"/>
</dbReference>
<dbReference type="Proteomes" id="UP000002008">
    <property type="component" value="Chromosome"/>
</dbReference>